<dbReference type="EMBL" id="KQ976514">
    <property type="protein sequence ID" value="KYM82234.1"/>
    <property type="molecule type" value="Genomic_DNA"/>
</dbReference>
<sequence>MIFCAACNCIFGGTIELNVPIKEIPILLHEHQHSPSFYQRMQDHRLRQENCRRYLTTFWILYEKSEQISREMYTLIACYRTPLRFIFLRGSEGGCAPHSFLSTKRTEVTITPEN</sequence>
<keyword evidence="2" id="KW-1185">Reference proteome</keyword>
<evidence type="ECO:0000313" key="1">
    <source>
        <dbReference type="EMBL" id="KYM82234.1"/>
    </source>
</evidence>
<dbReference type="Proteomes" id="UP000078540">
    <property type="component" value="Unassembled WGS sequence"/>
</dbReference>
<name>A0A195BDE6_9HYME</name>
<evidence type="ECO:0000313" key="2">
    <source>
        <dbReference type="Proteomes" id="UP000078540"/>
    </source>
</evidence>
<gene>
    <name evidence="1" type="ORF">ALC53_07234</name>
</gene>
<organism evidence="1 2">
    <name type="scientific">Atta colombica</name>
    <dbReference type="NCBI Taxonomy" id="520822"/>
    <lineage>
        <taxon>Eukaryota</taxon>
        <taxon>Metazoa</taxon>
        <taxon>Ecdysozoa</taxon>
        <taxon>Arthropoda</taxon>
        <taxon>Hexapoda</taxon>
        <taxon>Insecta</taxon>
        <taxon>Pterygota</taxon>
        <taxon>Neoptera</taxon>
        <taxon>Endopterygota</taxon>
        <taxon>Hymenoptera</taxon>
        <taxon>Apocrita</taxon>
        <taxon>Aculeata</taxon>
        <taxon>Formicoidea</taxon>
        <taxon>Formicidae</taxon>
        <taxon>Myrmicinae</taxon>
        <taxon>Atta</taxon>
    </lineage>
</organism>
<protein>
    <submittedName>
        <fullName evidence="1">Uncharacterized protein</fullName>
    </submittedName>
</protein>
<accession>A0A195BDE6</accession>
<dbReference type="AlphaFoldDB" id="A0A195BDE6"/>
<reference evidence="1 2" key="1">
    <citation type="submission" date="2015-09" db="EMBL/GenBank/DDBJ databases">
        <title>Atta colombica WGS genome.</title>
        <authorList>
            <person name="Nygaard S."/>
            <person name="Hu H."/>
            <person name="Boomsma J."/>
            <person name="Zhang G."/>
        </authorList>
    </citation>
    <scope>NUCLEOTIDE SEQUENCE [LARGE SCALE GENOMIC DNA]</scope>
    <source>
        <strain evidence="1">Treedump-2</strain>
        <tissue evidence="1">Whole body</tissue>
    </source>
</reference>
<proteinExistence type="predicted"/>